<protein>
    <submittedName>
        <fullName evidence="2">FeS assembly protein SufD</fullName>
    </submittedName>
</protein>
<proteinExistence type="predicted"/>
<dbReference type="PANTHER" id="PTHR43575">
    <property type="entry name" value="PROTEIN ABCI7, CHLOROPLASTIC"/>
    <property type="match status" value="1"/>
</dbReference>
<dbReference type="SUPFAM" id="SSF101960">
    <property type="entry name" value="Stabilizer of iron transporter SufD"/>
    <property type="match status" value="1"/>
</dbReference>
<dbReference type="HOGENOM" id="CLU_026231_2_0_12"/>
<dbReference type="GO" id="GO:0016226">
    <property type="term" value="P:iron-sulfur cluster assembly"/>
    <property type="evidence" value="ECO:0007669"/>
    <property type="project" value="InterPro"/>
</dbReference>
<dbReference type="Proteomes" id="UP000011701">
    <property type="component" value="Chromosome"/>
</dbReference>
<sequence>MSDRTYFKRLDYTKTDIPSKPFCNLTCKANGRADGRADGCTDGCSEAKNIEQMPIEQFLKTAPSKDIEKFFDFTKTKREKNCGLGDNYVQEVKDKRNSGIYLKVKKCADNEQAANVLINFTMDQNNNVLYDQNLIVIEEGARAKIFFYHDVKAYDCSKADLFRNGLLSIVAEKNSQVEFIKVQNLSHCGINFETVKIFAMEKAQVTLYDIQLGAKINGASTSTYMPEEWAEVQIYPLYFADKTRRIDLEQNFIINGKNSLGAITAKGALKNKAHKMFRGNIFLNRGCSKSIAKFSDNTIMLDKTTVGATIPTIFCDEDDVIGEHAASFEAVNKDKLYYLMTRGFDELSAKKLIIEAAFKPVFNRIDDETIREKLLEEFRISLDEIKE</sequence>
<dbReference type="InterPro" id="IPR000825">
    <property type="entry name" value="SUF_FeS_clus_asmbl_SufBD_core"/>
</dbReference>
<feature type="domain" description="SUF system FeS cluster assembly SufBD core" evidence="1">
    <location>
        <begin position="120"/>
        <end position="356"/>
    </location>
</feature>
<dbReference type="PANTHER" id="PTHR43575:SF1">
    <property type="entry name" value="PROTEIN ABCI7, CHLOROPLASTIC"/>
    <property type="match status" value="1"/>
</dbReference>
<dbReference type="RefSeq" id="WP_002692727.1">
    <property type="nucleotide sequence ID" value="NZ_CM001797.1"/>
</dbReference>
<comment type="caution">
    <text evidence="2">The sequence shown here is derived from an EMBL/GenBank/DDBJ whole genome shotgun (WGS) entry which is preliminary data.</text>
</comment>
<dbReference type="AlphaFoldDB" id="A0A0F6MME3"/>
<dbReference type="NCBIfam" id="TIGR01981">
    <property type="entry name" value="sufD"/>
    <property type="match status" value="1"/>
</dbReference>
<dbReference type="InterPro" id="IPR011542">
    <property type="entry name" value="SUF_FeS_clus_asmbl_SufD"/>
</dbReference>
<accession>A0A0F6MME3</accession>
<dbReference type="InterPro" id="IPR037284">
    <property type="entry name" value="SUF_FeS_clus_asmbl_SufBD_sf"/>
</dbReference>
<evidence type="ECO:0000313" key="2">
    <source>
        <dbReference type="EMBL" id="EMB20343.1"/>
    </source>
</evidence>
<reference evidence="2" key="1">
    <citation type="submission" date="2012-01" db="EMBL/GenBank/DDBJ databases">
        <title>The Genome Sequence of Treponema denticola OTK.</title>
        <authorList>
            <consortium name="The Broad Institute Genome Sequencing Platform"/>
            <person name="Earl A."/>
            <person name="Ward D."/>
            <person name="Feldgarden M."/>
            <person name="Gevers D."/>
            <person name="Blanton J.M."/>
            <person name="Fenno C.J."/>
            <person name="Baranova O.V."/>
            <person name="Mathney J."/>
            <person name="Dewhirst F.E."/>
            <person name="Izard J."/>
            <person name="Young S.K."/>
            <person name="Zeng Q."/>
            <person name="Gargeya S."/>
            <person name="Fitzgerald M."/>
            <person name="Haas B."/>
            <person name="Abouelleil A."/>
            <person name="Alvarado L."/>
            <person name="Arachchi H.M."/>
            <person name="Berlin A."/>
            <person name="Chapman S.B."/>
            <person name="Gearin G."/>
            <person name="Goldberg J."/>
            <person name="Griggs A."/>
            <person name="Gujja S."/>
            <person name="Hansen M."/>
            <person name="Heiman D."/>
            <person name="Howarth C."/>
            <person name="Larimer J."/>
            <person name="Lui A."/>
            <person name="MacDonald P.J.P."/>
            <person name="McCowen C."/>
            <person name="Montmayeur A."/>
            <person name="Murphy C."/>
            <person name="Neiman D."/>
            <person name="Pearson M."/>
            <person name="Priest M."/>
            <person name="Roberts A."/>
            <person name="Saif S."/>
            <person name="Shea T."/>
            <person name="Sisk P."/>
            <person name="Stolte C."/>
            <person name="Sykes S."/>
            <person name="Wortman J."/>
            <person name="Nusbaum C."/>
            <person name="Birren B."/>
        </authorList>
    </citation>
    <scope>NUCLEOTIDE SEQUENCE [LARGE SCALE GENOMIC DNA]</scope>
    <source>
        <strain evidence="2">OTK</strain>
    </source>
</reference>
<dbReference type="InterPro" id="IPR055346">
    <property type="entry name" value="Fe-S_cluster_assembly_SufBD"/>
</dbReference>
<evidence type="ECO:0000259" key="1">
    <source>
        <dbReference type="Pfam" id="PF01458"/>
    </source>
</evidence>
<name>A0A0F6MME3_TREDN</name>
<organism evidence="2">
    <name type="scientific">Treponema denticola OTK</name>
    <dbReference type="NCBI Taxonomy" id="999434"/>
    <lineage>
        <taxon>Bacteria</taxon>
        <taxon>Pseudomonadati</taxon>
        <taxon>Spirochaetota</taxon>
        <taxon>Spirochaetia</taxon>
        <taxon>Spirochaetales</taxon>
        <taxon>Treponemataceae</taxon>
        <taxon>Treponema</taxon>
    </lineage>
</organism>
<gene>
    <name evidence="2" type="ORF">HMPREF9723_01803</name>
</gene>
<dbReference type="Pfam" id="PF01458">
    <property type="entry name" value="SUFBD_core"/>
    <property type="match status" value="1"/>
</dbReference>
<dbReference type="PATRIC" id="fig|999434.4.peg.1869"/>
<dbReference type="EMBL" id="AGDY01000009">
    <property type="protein sequence ID" value="EMB20343.1"/>
    <property type="molecule type" value="Genomic_DNA"/>
</dbReference>